<dbReference type="InParanoid" id="G3WWY1"/>
<dbReference type="SMART" id="SM00701">
    <property type="entry name" value="PGRP"/>
    <property type="match status" value="1"/>
</dbReference>
<evidence type="ECO:0000313" key="15">
    <source>
        <dbReference type="Ensembl" id="ENSSHAP00000019936.1"/>
    </source>
</evidence>
<evidence type="ECO:0000256" key="2">
    <source>
        <dbReference type="ARBA" id="ARBA00007553"/>
    </source>
</evidence>
<comment type="function">
    <text evidence="10">Innate immunity protein that plays several important functions in antimicrobial and antitumor defense systems.</text>
</comment>
<keyword evidence="16" id="KW-1185">Reference proteome</keyword>
<evidence type="ECO:0000256" key="3">
    <source>
        <dbReference type="ARBA" id="ARBA00022525"/>
    </source>
</evidence>
<keyword evidence="7 10" id="KW-0391">Immunity</keyword>
<gene>
    <name evidence="15" type="primary">PGLYRP1</name>
</gene>
<evidence type="ECO:0000256" key="7">
    <source>
        <dbReference type="ARBA" id="ARBA00022859"/>
    </source>
</evidence>
<dbReference type="GO" id="GO:0030544">
    <property type="term" value="F:Hsp70 protein binding"/>
    <property type="evidence" value="ECO:0007669"/>
    <property type="project" value="Ensembl"/>
</dbReference>
<dbReference type="Pfam" id="PF01510">
    <property type="entry name" value="Amidase_2"/>
    <property type="match status" value="1"/>
</dbReference>
<dbReference type="PANTHER" id="PTHR11022">
    <property type="entry name" value="PEPTIDOGLYCAN RECOGNITION PROTEIN"/>
    <property type="match status" value="1"/>
</dbReference>
<dbReference type="GO" id="GO:0008745">
    <property type="term" value="F:N-acetylmuramoyl-L-alanine amidase activity"/>
    <property type="evidence" value="ECO:0007669"/>
    <property type="project" value="InterPro"/>
</dbReference>
<dbReference type="GO" id="GO:0050830">
    <property type="term" value="P:defense response to Gram-positive bacterium"/>
    <property type="evidence" value="ECO:0007669"/>
    <property type="project" value="Ensembl"/>
</dbReference>
<evidence type="ECO:0000256" key="10">
    <source>
        <dbReference type="PIRNR" id="PIRNR037945"/>
    </source>
</evidence>
<dbReference type="STRING" id="9305.ENSSHAP00000019936"/>
<comment type="similarity">
    <text evidence="2 10">Belongs to the N-acetylmuramoyl-L-alanine amidase 2 family.</text>
</comment>
<dbReference type="PIRSF" id="PIRSF037945">
    <property type="entry name" value="PGRPs"/>
    <property type="match status" value="1"/>
</dbReference>
<dbReference type="GO" id="GO:0008270">
    <property type="term" value="F:zinc ion binding"/>
    <property type="evidence" value="ECO:0007669"/>
    <property type="project" value="InterPro"/>
</dbReference>
<dbReference type="CDD" id="cd06583">
    <property type="entry name" value="PGRP"/>
    <property type="match status" value="1"/>
</dbReference>
<dbReference type="Ensembl" id="ENSSHAT00000020093.2">
    <property type="protein sequence ID" value="ENSSHAP00000019936.1"/>
    <property type="gene ID" value="ENSSHAG00000016916.2"/>
</dbReference>
<dbReference type="Proteomes" id="UP000007648">
    <property type="component" value="Unassembled WGS sequence"/>
</dbReference>
<dbReference type="GeneTree" id="ENSGT00940000161006"/>
<proteinExistence type="inferred from homology"/>
<keyword evidence="9 11" id="KW-1015">Disulfide bond</keyword>
<reference evidence="15" key="2">
    <citation type="submission" date="2025-08" db="UniProtKB">
        <authorList>
            <consortium name="Ensembl"/>
        </authorList>
    </citation>
    <scope>IDENTIFICATION</scope>
</reference>
<evidence type="ECO:0000256" key="6">
    <source>
        <dbReference type="ARBA" id="ARBA00022729"/>
    </source>
</evidence>
<evidence type="ECO:0000256" key="5">
    <source>
        <dbReference type="ARBA" id="ARBA00022588"/>
    </source>
</evidence>
<dbReference type="GO" id="GO:0016045">
    <property type="term" value="P:detection of bacterium"/>
    <property type="evidence" value="ECO:0007669"/>
    <property type="project" value="Ensembl"/>
</dbReference>
<evidence type="ECO:0000259" key="14">
    <source>
        <dbReference type="SMART" id="SM00701"/>
    </source>
</evidence>
<evidence type="ECO:0000256" key="4">
    <source>
        <dbReference type="ARBA" id="ARBA00022529"/>
    </source>
</evidence>
<dbReference type="InterPro" id="IPR006619">
    <property type="entry name" value="PGRP_domain_met/bac"/>
</dbReference>
<evidence type="ECO:0000256" key="8">
    <source>
        <dbReference type="ARBA" id="ARBA00023022"/>
    </source>
</evidence>
<dbReference type="GO" id="GO:0061844">
    <property type="term" value="P:antimicrobial humoral immune response mediated by antimicrobial peptide"/>
    <property type="evidence" value="ECO:0007669"/>
    <property type="project" value="Ensembl"/>
</dbReference>
<reference evidence="15 16" key="1">
    <citation type="journal article" date="2011" name="Proc. Natl. Acad. Sci. U.S.A.">
        <title>Genetic diversity and population structure of the endangered marsupial Sarcophilus harrisii (Tasmanian devil).</title>
        <authorList>
            <person name="Miller W."/>
            <person name="Hayes V.M."/>
            <person name="Ratan A."/>
            <person name="Petersen D.C."/>
            <person name="Wittekindt N.E."/>
            <person name="Miller J."/>
            <person name="Walenz B."/>
            <person name="Knight J."/>
            <person name="Qi J."/>
            <person name="Zhao F."/>
            <person name="Wang Q."/>
            <person name="Bedoya-Reina O.C."/>
            <person name="Katiyar N."/>
            <person name="Tomsho L.P."/>
            <person name="Kasson L.M."/>
            <person name="Hardie R.A."/>
            <person name="Woodbridge P."/>
            <person name="Tindall E.A."/>
            <person name="Bertelsen M.F."/>
            <person name="Dixon D."/>
            <person name="Pyecroft S."/>
            <person name="Helgen K.M."/>
            <person name="Lesk A.M."/>
            <person name="Pringle T.H."/>
            <person name="Patterson N."/>
            <person name="Zhang Y."/>
            <person name="Kreiss A."/>
            <person name="Woods G.M."/>
            <person name="Jones M.E."/>
            <person name="Schuster S.C."/>
        </authorList>
    </citation>
    <scope>NUCLEOTIDE SEQUENCE [LARGE SCALE GENOMIC DNA]</scope>
</reference>
<dbReference type="InterPro" id="IPR036505">
    <property type="entry name" value="Amidase/PGRP_sf"/>
</dbReference>
<dbReference type="SUPFAM" id="SSF55846">
    <property type="entry name" value="N-acetylmuramoyl-L-alanine amidase-like"/>
    <property type="match status" value="1"/>
</dbReference>
<accession>G3WWY1</accession>
<protein>
    <recommendedName>
        <fullName evidence="10">Peptidoglycan-recognition protein</fullName>
    </recommendedName>
</protein>
<dbReference type="GO" id="GO:0045087">
    <property type="term" value="P:innate immune response"/>
    <property type="evidence" value="ECO:0007669"/>
    <property type="project" value="UniProtKB-KW"/>
</dbReference>
<feature type="disulfide bond" evidence="11">
    <location>
        <begin position="69"/>
        <end position="75"/>
    </location>
</feature>
<keyword evidence="8" id="KW-0044">Antibiotic</keyword>
<evidence type="ECO:0000259" key="13">
    <source>
        <dbReference type="SMART" id="SM00644"/>
    </source>
</evidence>
<dbReference type="FunCoup" id="G3WWY1">
    <property type="interactions" value="32"/>
</dbReference>
<dbReference type="GO" id="GO:0016019">
    <property type="term" value="F:peptidoglycan immune receptor activity"/>
    <property type="evidence" value="ECO:0007669"/>
    <property type="project" value="Ensembl"/>
</dbReference>
<dbReference type="HOGENOM" id="CLU_037559_3_2_1"/>
<evidence type="ECO:0000256" key="9">
    <source>
        <dbReference type="ARBA" id="ARBA00023157"/>
    </source>
</evidence>
<dbReference type="GeneID" id="100929314"/>
<keyword evidence="4" id="KW-0929">Antimicrobial</keyword>
<dbReference type="PANTHER" id="PTHR11022:SF58">
    <property type="entry name" value="PEPTIDOGLYCAN RECOGNITION PROTEIN 1"/>
    <property type="match status" value="1"/>
</dbReference>
<dbReference type="RefSeq" id="XP_012401214.1">
    <property type="nucleotide sequence ID" value="XM_012545760.3"/>
</dbReference>
<keyword evidence="5 10" id="KW-0399">Innate immunity</keyword>
<dbReference type="GO" id="GO:0031640">
    <property type="term" value="P:killing of cells of another organism"/>
    <property type="evidence" value="ECO:0007669"/>
    <property type="project" value="Ensembl"/>
</dbReference>
<dbReference type="KEGG" id="shr:100929314"/>
<dbReference type="GO" id="GO:0009253">
    <property type="term" value="P:peptidoglycan catabolic process"/>
    <property type="evidence" value="ECO:0007669"/>
    <property type="project" value="InterPro"/>
</dbReference>
<dbReference type="FunFam" id="3.40.80.10:FF:000001">
    <property type="entry name" value="Peptidoglycan recognition protein 1"/>
    <property type="match status" value="1"/>
</dbReference>
<dbReference type="GO" id="GO:0048018">
    <property type="term" value="F:receptor ligand activity"/>
    <property type="evidence" value="ECO:0007669"/>
    <property type="project" value="Ensembl"/>
</dbReference>
<dbReference type="OMA" id="CCSPIVP"/>
<dbReference type="InterPro" id="IPR017331">
    <property type="entry name" value="Peptidoglycan_recognition"/>
</dbReference>
<dbReference type="CTD" id="8993"/>
<dbReference type="Gene3D" id="3.40.80.10">
    <property type="entry name" value="Peptidoglycan recognition protein-like"/>
    <property type="match status" value="1"/>
</dbReference>
<comment type="subcellular location">
    <subcellularLocation>
        <location evidence="1">Secreted</location>
    </subcellularLocation>
</comment>
<dbReference type="GO" id="GO:0060090">
    <property type="term" value="F:molecular adaptor activity"/>
    <property type="evidence" value="ECO:0007669"/>
    <property type="project" value="Ensembl"/>
</dbReference>
<feature type="disulfide bond" evidence="11">
    <location>
        <begin position="32"/>
        <end position="156"/>
    </location>
</feature>
<sequence length="197" mass="22213">MAQPALRPVLLLAALLALGEGIPEPENMLPGCPDIVPRSEWRALPSRCLQPLSLPLEYVVVSHTAGQPCFSPQECEQQMRNIQNYHMQTLGWCDIAYNFLIGEDGQIYEGRGWSIKGDHSGPTWNPISLGISFMGNFMNREPAPRALRAAQNLLRCGQMHSVFLPQYMIKGHRDVQRTASPGDKLYSKLQDWPHYQE</sequence>
<dbReference type="AlphaFoldDB" id="G3WWY1"/>
<dbReference type="InterPro" id="IPR015510">
    <property type="entry name" value="PGRP"/>
</dbReference>
<dbReference type="GO" id="GO:0042834">
    <property type="term" value="F:peptidoglycan binding"/>
    <property type="evidence" value="ECO:0007669"/>
    <property type="project" value="Ensembl"/>
</dbReference>
<keyword evidence="6 12" id="KW-0732">Signal</keyword>
<keyword evidence="3" id="KW-0964">Secreted</keyword>
<dbReference type="InterPro" id="IPR002502">
    <property type="entry name" value="Amidase_domain"/>
</dbReference>
<evidence type="ECO:0000256" key="1">
    <source>
        <dbReference type="ARBA" id="ARBA00004613"/>
    </source>
</evidence>
<dbReference type="SMART" id="SM00644">
    <property type="entry name" value="Ami_2"/>
    <property type="match status" value="1"/>
</dbReference>
<name>G3WWY1_SARHA</name>
<dbReference type="eggNOG" id="ENOG502S2KY">
    <property type="taxonomic scope" value="Eukaryota"/>
</dbReference>
<feature type="domain" description="Peptidoglycan recognition protein family" evidence="14">
    <location>
        <begin position="33"/>
        <end position="176"/>
    </location>
</feature>
<feature type="domain" description="N-acetylmuramoyl-L-alanine amidase" evidence="13">
    <location>
        <begin position="44"/>
        <end position="182"/>
    </location>
</feature>
<dbReference type="GO" id="GO:0005615">
    <property type="term" value="C:extracellular space"/>
    <property type="evidence" value="ECO:0007669"/>
    <property type="project" value="Ensembl"/>
</dbReference>
<organism evidence="15 16">
    <name type="scientific">Sarcophilus harrisii</name>
    <name type="common">Tasmanian devil</name>
    <name type="synonym">Sarcophilus laniarius</name>
    <dbReference type="NCBI Taxonomy" id="9305"/>
    <lineage>
        <taxon>Eukaryota</taxon>
        <taxon>Metazoa</taxon>
        <taxon>Chordata</taxon>
        <taxon>Craniata</taxon>
        <taxon>Vertebrata</taxon>
        <taxon>Euteleostomi</taxon>
        <taxon>Mammalia</taxon>
        <taxon>Metatheria</taxon>
        <taxon>Dasyuromorphia</taxon>
        <taxon>Dasyuridae</taxon>
        <taxon>Sarcophilus</taxon>
    </lineage>
</organism>
<evidence type="ECO:0000256" key="12">
    <source>
        <dbReference type="SAM" id="SignalP"/>
    </source>
</evidence>
<feature type="signal peptide" evidence="12">
    <location>
        <begin position="1"/>
        <end position="21"/>
    </location>
</feature>
<feature type="chain" id="PRO_5003459278" description="Peptidoglycan-recognition protein" evidence="12">
    <location>
        <begin position="22"/>
        <end position="197"/>
    </location>
</feature>
<reference evidence="15" key="3">
    <citation type="submission" date="2025-09" db="UniProtKB">
        <authorList>
            <consortium name="Ensembl"/>
        </authorList>
    </citation>
    <scope>IDENTIFICATION</scope>
</reference>
<evidence type="ECO:0000313" key="16">
    <source>
        <dbReference type="Proteomes" id="UP000007648"/>
    </source>
</evidence>
<dbReference type="OrthoDB" id="10001926at2759"/>
<evidence type="ECO:0000256" key="11">
    <source>
        <dbReference type="PIRSR" id="PIRSR037945-1"/>
    </source>
</evidence>